<dbReference type="PANTHER" id="PTHR11544">
    <property type="entry name" value="COLD SHOCK DOMAIN CONTAINING PROTEINS"/>
    <property type="match status" value="1"/>
</dbReference>
<evidence type="ECO:0000313" key="5">
    <source>
        <dbReference type="EMBL" id="MCW3488298.1"/>
    </source>
</evidence>
<organism evidence="5 6">
    <name type="scientific">Chitinophaga nivalis</name>
    <dbReference type="NCBI Taxonomy" id="2991709"/>
    <lineage>
        <taxon>Bacteria</taxon>
        <taxon>Pseudomonadati</taxon>
        <taxon>Bacteroidota</taxon>
        <taxon>Chitinophagia</taxon>
        <taxon>Chitinophagales</taxon>
        <taxon>Chitinophagaceae</taxon>
        <taxon>Chitinophaga</taxon>
    </lineage>
</organism>
<dbReference type="Gene3D" id="2.40.50.140">
    <property type="entry name" value="Nucleic acid-binding proteins"/>
    <property type="match status" value="1"/>
</dbReference>
<comment type="caution">
    <text evidence="5">The sequence shown here is derived from an EMBL/GenBank/DDBJ whole genome shotgun (WGS) entry which is preliminary data.</text>
</comment>
<evidence type="ECO:0000313" key="6">
    <source>
        <dbReference type="Proteomes" id="UP001207742"/>
    </source>
</evidence>
<evidence type="ECO:0000259" key="4">
    <source>
        <dbReference type="PROSITE" id="PS51857"/>
    </source>
</evidence>
<evidence type="ECO:0000256" key="2">
    <source>
        <dbReference type="ARBA" id="ARBA00022490"/>
    </source>
</evidence>
<reference evidence="5 6" key="1">
    <citation type="submission" date="2022-10" db="EMBL/GenBank/DDBJ databases">
        <title>Chitinophaga nivalis PC15 sp. nov., isolated from Pyeongchang county, South Korea.</title>
        <authorList>
            <person name="Trinh H.N."/>
        </authorList>
    </citation>
    <scope>NUCLEOTIDE SEQUENCE [LARGE SCALE GENOMIC DNA]</scope>
    <source>
        <strain evidence="5 6">PC14</strain>
    </source>
</reference>
<dbReference type="Proteomes" id="UP001207742">
    <property type="component" value="Unassembled WGS sequence"/>
</dbReference>
<feature type="domain" description="CSD" evidence="4">
    <location>
        <begin position="10"/>
        <end position="75"/>
    </location>
</feature>
<dbReference type="InterPro" id="IPR012156">
    <property type="entry name" value="Cold_shock_CspA"/>
</dbReference>
<dbReference type="InterPro" id="IPR011129">
    <property type="entry name" value="CSD"/>
</dbReference>
<dbReference type="InterPro" id="IPR002059">
    <property type="entry name" value="CSP_DNA-bd"/>
</dbReference>
<proteinExistence type="predicted"/>
<evidence type="ECO:0000256" key="1">
    <source>
        <dbReference type="ARBA" id="ARBA00004496"/>
    </source>
</evidence>
<accession>A0ABT3IWE5</accession>
<dbReference type="PROSITE" id="PS51857">
    <property type="entry name" value="CSD_2"/>
    <property type="match status" value="1"/>
</dbReference>
<dbReference type="PIRSF" id="PIRSF002599">
    <property type="entry name" value="Cold_shock_A"/>
    <property type="match status" value="1"/>
</dbReference>
<evidence type="ECO:0000256" key="3">
    <source>
        <dbReference type="RuleBase" id="RU000408"/>
    </source>
</evidence>
<dbReference type="PRINTS" id="PR00050">
    <property type="entry name" value="COLDSHOCK"/>
</dbReference>
<dbReference type="InterPro" id="IPR012340">
    <property type="entry name" value="NA-bd_OB-fold"/>
</dbReference>
<dbReference type="SMART" id="SM00357">
    <property type="entry name" value="CSP"/>
    <property type="match status" value="1"/>
</dbReference>
<gene>
    <name evidence="5" type="ORF">OL497_30670</name>
</gene>
<protein>
    <submittedName>
        <fullName evidence="5">Cold-shock protein</fullName>
    </submittedName>
</protein>
<keyword evidence="6" id="KW-1185">Reference proteome</keyword>
<sequence>MRHAAPVSERYNGTIKWFNIIKGYGFITRDVDGLDLFVHFSDFDGLAGLFTHEGQRVSFEAEMGPKGLQARNVRRL</sequence>
<dbReference type="CDD" id="cd04458">
    <property type="entry name" value="CSP_CDS"/>
    <property type="match status" value="1"/>
</dbReference>
<dbReference type="SUPFAM" id="SSF50249">
    <property type="entry name" value="Nucleic acid-binding proteins"/>
    <property type="match status" value="1"/>
</dbReference>
<dbReference type="InterPro" id="IPR019844">
    <property type="entry name" value="CSD_CS"/>
</dbReference>
<keyword evidence="2" id="KW-0963">Cytoplasm</keyword>
<dbReference type="InterPro" id="IPR050181">
    <property type="entry name" value="Cold_shock_domain"/>
</dbReference>
<comment type="subcellular location">
    <subcellularLocation>
        <location evidence="1 3">Cytoplasm</location>
    </subcellularLocation>
</comment>
<name>A0ABT3IWE5_9BACT</name>
<dbReference type="EMBL" id="JAPDNS010000002">
    <property type="protein sequence ID" value="MCW3488298.1"/>
    <property type="molecule type" value="Genomic_DNA"/>
</dbReference>
<dbReference type="PROSITE" id="PS00352">
    <property type="entry name" value="CSD_1"/>
    <property type="match status" value="1"/>
</dbReference>
<dbReference type="Pfam" id="PF00313">
    <property type="entry name" value="CSD"/>
    <property type="match status" value="1"/>
</dbReference>